<dbReference type="RefSeq" id="XP_007411039.1">
    <property type="nucleotide sequence ID" value="XM_007410977.1"/>
</dbReference>
<dbReference type="GeneID" id="18923156"/>
<dbReference type="EMBL" id="GL883112">
    <property type="protein sequence ID" value="EGG05550.1"/>
    <property type="molecule type" value="Genomic_DNA"/>
</dbReference>
<dbReference type="InterPro" id="IPR045175">
    <property type="entry name" value="M28_fam"/>
</dbReference>
<feature type="chain" id="PRO_5005129538" description="Peptide hydrolase" evidence="7">
    <location>
        <begin position="23"/>
        <end position="533"/>
    </location>
</feature>
<dbReference type="InParanoid" id="F4RPK7"/>
<keyword evidence="3 7" id="KW-0645">Protease</keyword>
<evidence type="ECO:0000256" key="6">
    <source>
        <dbReference type="ARBA" id="ARBA00022833"/>
    </source>
</evidence>
<keyword evidence="6 7" id="KW-0862">Zinc</keyword>
<evidence type="ECO:0000256" key="2">
    <source>
        <dbReference type="ARBA" id="ARBA00005634"/>
    </source>
</evidence>
<keyword evidence="5 7" id="KW-0378">Hydrolase</keyword>
<gene>
    <name evidence="9" type="ORF">MELLADRAFT_107375</name>
</gene>
<dbReference type="STRING" id="747676.F4RPK7"/>
<accession>F4RPK7</accession>
<keyword evidence="4 7" id="KW-0479">Metal-binding</keyword>
<keyword evidence="10" id="KW-1185">Reference proteome</keyword>
<dbReference type="GO" id="GO:0006508">
    <property type="term" value="P:proteolysis"/>
    <property type="evidence" value="ECO:0007669"/>
    <property type="project" value="UniProtKB-KW"/>
</dbReference>
<reference evidence="10" key="1">
    <citation type="journal article" date="2011" name="Proc. Natl. Acad. Sci. U.S.A.">
        <title>Obligate biotrophy features unraveled by the genomic analysis of rust fungi.</title>
        <authorList>
            <person name="Duplessis S."/>
            <person name="Cuomo C.A."/>
            <person name="Lin Y.-C."/>
            <person name="Aerts A."/>
            <person name="Tisserant E."/>
            <person name="Veneault-Fourrey C."/>
            <person name="Joly D.L."/>
            <person name="Hacquard S."/>
            <person name="Amselem J."/>
            <person name="Cantarel B.L."/>
            <person name="Chiu R."/>
            <person name="Coutinho P.M."/>
            <person name="Feau N."/>
            <person name="Field M."/>
            <person name="Frey P."/>
            <person name="Gelhaye E."/>
            <person name="Goldberg J."/>
            <person name="Grabherr M.G."/>
            <person name="Kodira C.D."/>
            <person name="Kohler A."/>
            <person name="Kuees U."/>
            <person name="Lindquist E.A."/>
            <person name="Lucas S.M."/>
            <person name="Mago R."/>
            <person name="Mauceli E."/>
            <person name="Morin E."/>
            <person name="Murat C."/>
            <person name="Pangilinan J.L."/>
            <person name="Park R."/>
            <person name="Pearson M."/>
            <person name="Quesneville H."/>
            <person name="Rouhier N."/>
            <person name="Sakthikumar S."/>
            <person name="Salamov A.A."/>
            <person name="Schmutz J."/>
            <person name="Selles B."/>
            <person name="Shapiro H."/>
            <person name="Tanguay P."/>
            <person name="Tuskan G.A."/>
            <person name="Henrissat B."/>
            <person name="Van de Peer Y."/>
            <person name="Rouze P."/>
            <person name="Ellis J.G."/>
            <person name="Dodds P.N."/>
            <person name="Schein J.E."/>
            <person name="Zhong S."/>
            <person name="Hamelin R.C."/>
            <person name="Grigoriev I.V."/>
            <person name="Szabo L.J."/>
            <person name="Martin F."/>
        </authorList>
    </citation>
    <scope>NUCLEOTIDE SEQUENCE [LARGE SCALE GENOMIC DNA]</scope>
    <source>
        <strain evidence="10">98AG31 / pathotype 3-4-7</strain>
    </source>
</reference>
<dbReference type="GO" id="GO:0008235">
    <property type="term" value="F:metalloexopeptidase activity"/>
    <property type="evidence" value="ECO:0007669"/>
    <property type="project" value="InterPro"/>
</dbReference>
<comment type="cofactor">
    <cofactor evidence="1">
        <name>Zn(2+)</name>
        <dbReference type="ChEBI" id="CHEBI:29105"/>
    </cofactor>
</comment>
<dbReference type="PANTHER" id="PTHR12147:SF26">
    <property type="entry name" value="PEPTIDASE M28 DOMAIN-CONTAINING PROTEIN"/>
    <property type="match status" value="1"/>
</dbReference>
<comment type="similarity">
    <text evidence="2">Belongs to the peptidase M28 family. M28B subfamily.</text>
</comment>
<evidence type="ECO:0000259" key="8">
    <source>
        <dbReference type="Pfam" id="PF04389"/>
    </source>
</evidence>
<evidence type="ECO:0000256" key="1">
    <source>
        <dbReference type="ARBA" id="ARBA00001947"/>
    </source>
</evidence>
<dbReference type="Gene3D" id="3.40.630.10">
    <property type="entry name" value="Zn peptidases"/>
    <property type="match status" value="1"/>
</dbReference>
<evidence type="ECO:0000256" key="7">
    <source>
        <dbReference type="RuleBase" id="RU361240"/>
    </source>
</evidence>
<dbReference type="EC" id="3.4.-.-" evidence="7"/>
<dbReference type="InterPro" id="IPR007484">
    <property type="entry name" value="Peptidase_M28"/>
</dbReference>
<keyword evidence="7" id="KW-0732">Signal</keyword>
<dbReference type="KEGG" id="mlr:MELLADRAFT_107375"/>
<feature type="domain" description="Peptidase M28" evidence="8">
    <location>
        <begin position="315"/>
        <end position="510"/>
    </location>
</feature>
<dbReference type="AlphaFoldDB" id="F4RPK7"/>
<protein>
    <recommendedName>
        <fullName evidence="7">Peptide hydrolase</fullName>
        <ecNumber evidence="7">3.4.-.-</ecNumber>
    </recommendedName>
</protein>
<evidence type="ECO:0000256" key="3">
    <source>
        <dbReference type="ARBA" id="ARBA00022670"/>
    </source>
</evidence>
<dbReference type="PANTHER" id="PTHR12147">
    <property type="entry name" value="METALLOPEPTIDASE M28 FAMILY MEMBER"/>
    <property type="match status" value="1"/>
</dbReference>
<dbReference type="Pfam" id="PF04389">
    <property type="entry name" value="Peptidase_M28"/>
    <property type="match status" value="1"/>
</dbReference>
<evidence type="ECO:0000313" key="9">
    <source>
        <dbReference type="EMBL" id="EGG05550.1"/>
    </source>
</evidence>
<dbReference type="GO" id="GO:0046872">
    <property type="term" value="F:metal ion binding"/>
    <property type="evidence" value="ECO:0007669"/>
    <property type="project" value="UniProtKB-KW"/>
</dbReference>
<evidence type="ECO:0000313" key="10">
    <source>
        <dbReference type="Proteomes" id="UP000001072"/>
    </source>
</evidence>
<evidence type="ECO:0000256" key="5">
    <source>
        <dbReference type="ARBA" id="ARBA00022801"/>
    </source>
</evidence>
<dbReference type="SUPFAM" id="SSF53187">
    <property type="entry name" value="Zn-dependent exopeptidases"/>
    <property type="match status" value="1"/>
</dbReference>
<dbReference type="eggNOG" id="ENOG502SBCT">
    <property type="taxonomic scope" value="Eukaryota"/>
</dbReference>
<dbReference type="VEuPathDB" id="FungiDB:MELLADRAFT_107375"/>
<dbReference type="Proteomes" id="UP000001072">
    <property type="component" value="Unassembled WGS sequence"/>
</dbReference>
<evidence type="ECO:0000256" key="4">
    <source>
        <dbReference type="ARBA" id="ARBA00022723"/>
    </source>
</evidence>
<proteinExistence type="inferred from homology"/>
<dbReference type="OrthoDB" id="10013407at2759"/>
<dbReference type="HOGENOM" id="CLU_038388_0_0_1"/>
<organism evidence="10">
    <name type="scientific">Melampsora larici-populina (strain 98AG31 / pathotype 3-4-7)</name>
    <name type="common">Poplar leaf rust fungus</name>
    <dbReference type="NCBI Taxonomy" id="747676"/>
    <lineage>
        <taxon>Eukaryota</taxon>
        <taxon>Fungi</taxon>
        <taxon>Dikarya</taxon>
        <taxon>Basidiomycota</taxon>
        <taxon>Pucciniomycotina</taxon>
        <taxon>Pucciniomycetes</taxon>
        <taxon>Pucciniales</taxon>
        <taxon>Melampsoraceae</taxon>
        <taxon>Melampsora</taxon>
    </lineage>
</organism>
<name>F4RPK7_MELLP</name>
<feature type="signal peptide" evidence="7">
    <location>
        <begin position="1"/>
        <end position="22"/>
    </location>
</feature>
<sequence>MKTQYPMKTILLLLLLIKISISYQSIFKIKLQPTNSSSSKNRIQSNSTDLTVDGQSIHINQNQINLITHDTSIHHHQLQNCPKHYLFSISPSILDSSLIFQTDHDPLESWKDELNSYVSQLQEIETSLQTTTTGSSTEQIVLRSTTTNSRLNECQRSGTRVFFCVNHTALVLVPYLSLKEFTERLPNHMELLIHLYPNKTDFSNPYIRSKTLKRSSEKLLNEVIKIHYKPKIDKLISSLNLNEILKYTRTVVGIDEPSKWITRHTFSDGILLALDWLKDRFESGAVGMRCGFEEYQLGFAPNLVCKILATDQRNRGDGKERVVVSAHLDSRGDFGNVFEPGTDDNAFGCSVLLSISKSIQAHQLSLKKDLYFVVFSGTHQGSWGSLGLLNSWKDQLDLVLLHLDLSMIGYRVPGESMQLGLPIENRFNRVANWFVGNITNLYLPELLIGPTPVRDLDSQRFERHGILSTIRDLDSQRFGTHGILSTSLFERAGKIGNPFYHTSLDLIGKPGYDLVQVLTIGKALYATVLELVL</sequence>